<sequence length="118" mass="14125">MKIFLIFLIGSIFFINGCSSEDKVDKDKIAHLYVDILVTQETYKYNIDSLKIAVDSLYKEYQLTEQQYKSSLEKFKYDEQSWTEFFKLAEVYLDTLKAQENRRIAEKKKEEKELKLNK</sequence>
<organism evidence="1">
    <name type="scientific">hydrothermal vent metagenome</name>
    <dbReference type="NCBI Taxonomy" id="652676"/>
    <lineage>
        <taxon>unclassified sequences</taxon>
        <taxon>metagenomes</taxon>
        <taxon>ecological metagenomes</taxon>
    </lineage>
</organism>
<dbReference type="AlphaFoldDB" id="A0A3B1CI12"/>
<reference evidence="1" key="1">
    <citation type="submission" date="2018-06" db="EMBL/GenBank/DDBJ databases">
        <authorList>
            <person name="Zhirakovskaya E."/>
        </authorList>
    </citation>
    <scope>NUCLEOTIDE SEQUENCE</scope>
</reference>
<gene>
    <name evidence="1" type="ORF">MNBD_IGNAVI01-1448</name>
</gene>
<proteinExistence type="predicted"/>
<protein>
    <recommendedName>
        <fullName evidence="2">DUF4296 domain-containing protein</fullName>
    </recommendedName>
</protein>
<evidence type="ECO:0000313" key="1">
    <source>
        <dbReference type="EMBL" id="VAX29859.1"/>
    </source>
</evidence>
<accession>A0A3B1CI12</accession>
<name>A0A3B1CI12_9ZZZZ</name>
<dbReference type="EMBL" id="UOGD01000464">
    <property type="protein sequence ID" value="VAX29859.1"/>
    <property type="molecule type" value="Genomic_DNA"/>
</dbReference>
<evidence type="ECO:0008006" key="2">
    <source>
        <dbReference type="Google" id="ProtNLM"/>
    </source>
</evidence>